<dbReference type="InterPro" id="IPR011463">
    <property type="entry name" value="DUF1569"/>
</dbReference>
<dbReference type="InterPro" id="IPR034660">
    <property type="entry name" value="DinB/YfiT-like"/>
</dbReference>
<accession>A0A420BIM2</accession>
<dbReference type="Gene3D" id="1.20.120.450">
    <property type="entry name" value="dinb family like domain"/>
    <property type="match status" value="1"/>
</dbReference>
<dbReference type="Pfam" id="PF07606">
    <property type="entry name" value="DUF1569"/>
    <property type="match status" value="1"/>
</dbReference>
<dbReference type="OrthoDB" id="2599194at2"/>
<protein>
    <submittedName>
        <fullName evidence="1">Uncharacterized protein DUF1569</fullName>
    </submittedName>
</protein>
<evidence type="ECO:0000313" key="1">
    <source>
        <dbReference type="EMBL" id="RKE56562.1"/>
    </source>
</evidence>
<keyword evidence="2" id="KW-1185">Reference proteome</keyword>
<evidence type="ECO:0000313" key="2">
    <source>
        <dbReference type="Proteomes" id="UP000286246"/>
    </source>
</evidence>
<dbReference type="EMBL" id="RAPY01000001">
    <property type="protein sequence ID" value="RKE56562.1"/>
    <property type="molecule type" value="Genomic_DNA"/>
</dbReference>
<reference evidence="1 2" key="1">
    <citation type="submission" date="2018-09" db="EMBL/GenBank/DDBJ databases">
        <title>Genomic Encyclopedia of Type Strains, Phase III (KMG-III): the genomes of soil and plant-associated and newly described type strains.</title>
        <authorList>
            <person name="Whitman W."/>
        </authorList>
    </citation>
    <scope>NUCLEOTIDE SEQUENCE [LARGE SCALE GENOMIC DNA]</scope>
    <source>
        <strain evidence="1 2">CECT 7938</strain>
    </source>
</reference>
<dbReference type="Proteomes" id="UP000286246">
    <property type="component" value="Unassembled WGS sequence"/>
</dbReference>
<comment type="caution">
    <text evidence="1">The sequence shown here is derived from an EMBL/GenBank/DDBJ whole genome shotgun (WGS) entry which is preliminary data.</text>
</comment>
<sequence>MKTIFNNSERAELIERIELLTPNNTAQWGKMNVYQMIKHCTIWNDWVLGRNKHHYKQEFLGKIFGKMALKGMIKDDKPLKKNVPAGIFAVKDNMGQVDAAQKKNWMEQIESYGHYSNPDFVHDFFGKMETEQIGIFVYKHMDHHLRQFGV</sequence>
<organism evidence="1 2">
    <name type="scientific">Sphingobacterium detergens</name>
    <dbReference type="NCBI Taxonomy" id="1145106"/>
    <lineage>
        <taxon>Bacteria</taxon>
        <taxon>Pseudomonadati</taxon>
        <taxon>Bacteroidota</taxon>
        <taxon>Sphingobacteriia</taxon>
        <taxon>Sphingobacteriales</taxon>
        <taxon>Sphingobacteriaceae</taxon>
        <taxon>Sphingobacterium</taxon>
    </lineage>
</organism>
<dbReference type="AlphaFoldDB" id="A0A420BIM2"/>
<proteinExistence type="predicted"/>
<name>A0A420BIM2_SPHD1</name>
<gene>
    <name evidence="1" type="ORF">DFQ12_1427</name>
</gene>
<dbReference type="RefSeq" id="WP_120258218.1">
    <property type="nucleotide sequence ID" value="NZ_RAPY01000001.1"/>
</dbReference>